<evidence type="ECO:0000256" key="1">
    <source>
        <dbReference type="ARBA" id="ARBA00004496"/>
    </source>
</evidence>
<evidence type="ECO:0000259" key="12">
    <source>
        <dbReference type="PROSITE" id="PS51163"/>
    </source>
</evidence>
<dbReference type="Gene3D" id="3.90.870.10">
    <property type="entry name" value="DHBP synthase"/>
    <property type="match status" value="1"/>
</dbReference>
<evidence type="ECO:0000256" key="3">
    <source>
        <dbReference type="ARBA" id="ARBA00012584"/>
    </source>
</evidence>
<dbReference type="InterPro" id="IPR050156">
    <property type="entry name" value="TC-AMP_synthase_SUA5"/>
</dbReference>
<dbReference type="AlphaFoldDB" id="A0A8T7M5J2"/>
<evidence type="ECO:0000256" key="7">
    <source>
        <dbReference type="ARBA" id="ARBA00022695"/>
    </source>
</evidence>
<organism evidence="13 15">
    <name type="scientific">Candidatus Chlorohelix allophototropha</name>
    <dbReference type="NCBI Taxonomy" id="3003348"/>
    <lineage>
        <taxon>Bacteria</taxon>
        <taxon>Bacillati</taxon>
        <taxon>Chloroflexota</taxon>
        <taxon>Chloroflexia</taxon>
        <taxon>Candidatus Chloroheliales</taxon>
        <taxon>Candidatus Chloroheliaceae</taxon>
        <taxon>Candidatus Chlorohelix</taxon>
    </lineage>
</organism>
<accession>A0A8T7M5J2</accession>
<dbReference type="GO" id="GO:0005737">
    <property type="term" value="C:cytoplasm"/>
    <property type="evidence" value="ECO:0007669"/>
    <property type="project" value="UniProtKB-SubCell"/>
</dbReference>
<evidence type="ECO:0000256" key="10">
    <source>
        <dbReference type="ARBA" id="ARBA00029774"/>
    </source>
</evidence>
<dbReference type="RefSeq" id="WP_341471132.1">
    <property type="nucleotide sequence ID" value="NZ_CP128400.1"/>
</dbReference>
<sequence length="214" mass="22866">MNSFPANLKTRIINADDARAISIVADEIRRGNLAAFPTDTVYGVGAIASNAEAVTRLYNVKGRRMQKPIPILVKDAEQLLLVAREVNDLANRLIERFWPGALTLILPRHPDLPDVICAGGDTIAVRMPAHVLTLALIREVGSPLATTSANQSGKDSPLDVPGVLINLKGRIEVVLDGGMCPGGIDSTVVDTTGGVLRVLRETAIPARVIREALK</sequence>
<dbReference type="InterPro" id="IPR017945">
    <property type="entry name" value="DHBP_synth_RibB-like_a/b_dom"/>
</dbReference>
<reference evidence="13 15" key="1">
    <citation type="submission" date="2020-06" db="EMBL/GenBank/DDBJ databases">
        <title>Anoxygenic phototrophic Chloroflexota member uses a Type I reaction center.</title>
        <authorList>
            <person name="Tsuji J.M."/>
            <person name="Shaw N.A."/>
            <person name="Nagashima S."/>
            <person name="Venkiteswaran J."/>
            <person name="Schiff S.L."/>
            <person name="Hanada S."/>
            <person name="Tank M."/>
            <person name="Neufeld J.D."/>
        </authorList>
    </citation>
    <scope>NUCLEOTIDE SEQUENCE [LARGE SCALE GENOMIC DNA]</scope>
    <source>
        <strain evidence="13">L227-S17</strain>
    </source>
</reference>
<comment type="subcellular location">
    <subcellularLocation>
        <location evidence="1">Cytoplasm</location>
    </subcellularLocation>
</comment>
<keyword evidence="16" id="KW-1185">Reference proteome</keyword>
<dbReference type="GO" id="GO:0000049">
    <property type="term" value="F:tRNA binding"/>
    <property type="evidence" value="ECO:0007669"/>
    <property type="project" value="TreeGrafter"/>
</dbReference>
<dbReference type="EC" id="2.7.7.87" evidence="3"/>
<evidence type="ECO:0000256" key="5">
    <source>
        <dbReference type="ARBA" id="ARBA00022679"/>
    </source>
</evidence>
<evidence type="ECO:0000313" key="13">
    <source>
        <dbReference type="EMBL" id="NWJ47329.1"/>
    </source>
</evidence>
<evidence type="ECO:0000256" key="4">
    <source>
        <dbReference type="ARBA" id="ARBA00022490"/>
    </source>
</evidence>
<evidence type="ECO:0000256" key="6">
    <source>
        <dbReference type="ARBA" id="ARBA00022694"/>
    </source>
</evidence>
<dbReference type="PROSITE" id="PS51163">
    <property type="entry name" value="YRDC"/>
    <property type="match status" value="1"/>
</dbReference>
<name>A0A8T7M5J2_9CHLR</name>
<keyword evidence="6" id="KW-0819">tRNA processing</keyword>
<keyword evidence="7" id="KW-0548">Nucleotidyltransferase</keyword>
<keyword evidence="4" id="KW-0963">Cytoplasm</keyword>
<dbReference type="NCBIfam" id="TIGR00057">
    <property type="entry name" value="L-threonylcarbamoyladenylate synthase"/>
    <property type="match status" value="1"/>
</dbReference>
<evidence type="ECO:0000313" key="16">
    <source>
        <dbReference type="Proteomes" id="UP001431572"/>
    </source>
</evidence>
<reference evidence="14" key="2">
    <citation type="journal article" date="2024" name="Nature">
        <title>Anoxygenic phototroph of the Chloroflexota uses a type I reaction centre.</title>
        <authorList>
            <person name="Tsuji J.M."/>
            <person name="Shaw N.A."/>
            <person name="Nagashima S."/>
            <person name="Venkiteswaran J.J."/>
            <person name="Schiff S.L."/>
            <person name="Watanabe T."/>
            <person name="Fukui M."/>
            <person name="Hanada S."/>
            <person name="Tank M."/>
            <person name="Neufeld J.D."/>
        </authorList>
    </citation>
    <scope>NUCLEOTIDE SEQUENCE</scope>
    <source>
        <strain evidence="14">L227-S17</strain>
    </source>
</reference>
<dbReference type="Pfam" id="PF01300">
    <property type="entry name" value="Sua5_yciO_yrdC"/>
    <property type="match status" value="1"/>
</dbReference>
<comment type="similarity">
    <text evidence="2">Belongs to the SUA5 family.</text>
</comment>
<proteinExistence type="inferred from homology"/>
<dbReference type="GO" id="GO:0008033">
    <property type="term" value="P:tRNA processing"/>
    <property type="evidence" value="ECO:0007669"/>
    <property type="project" value="UniProtKB-KW"/>
</dbReference>
<protein>
    <recommendedName>
        <fullName evidence="10">L-threonylcarbamoyladenylate synthase</fullName>
        <ecNumber evidence="3">2.7.7.87</ecNumber>
    </recommendedName>
    <alternativeName>
        <fullName evidence="10">L-threonylcarbamoyladenylate synthase</fullName>
    </alternativeName>
</protein>
<feature type="domain" description="YrdC-like" evidence="12">
    <location>
        <begin position="18"/>
        <end position="204"/>
    </location>
</feature>
<evidence type="ECO:0000256" key="11">
    <source>
        <dbReference type="ARBA" id="ARBA00048366"/>
    </source>
</evidence>
<comment type="catalytic activity">
    <reaction evidence="11">
        <text>L-threonine + hydrogencarbonate + ATP = L-threonylcarbamoyladenylate + diphosphate + H2O</text>
        <dbReference type="Rhea" id="RHEA:36407"/>
        <dbReference type="ChEBI" id="CHEBI:15377"/>
        <dbReference type="ChEBI" id="CHEBI:17544"/>
        <dbReference type="ChEBI" id="CHEBI:30616"/>
        <dbReference type="ChEBI" id="CHEBI:33019"/>
        <dbReference type="ChEBI" id="CHEBI:57926"/>
        <dbReference type="ChEBI" id="CHEBI:73682"/>
        <dbReference type="EC" id="2.7.7.87"/>
    </reaction>
</comment>
<evidence type="ECO:0000256" key="8">
    <source>
        <dbReference type="ARBA" id="ARBA00022741"/>
    </source>
</evidence>
<gene>
    <name evidence="13" type="ORF">HXX08_15830</name>
    <name evidence="14" type="ORF">OZ401_002847</name>
</gene>
<dbReference type="EMBL" id="JACATZ010000003">
    <property type="protein sequence ID" value="NWJ47329.1"/>
    <property type="molecule type" value="Genomic_DNA"/>
</dbReference>
<evidence type="ECO:0000256" key="2">
    <source>
        <dbReference type="ARBA" id="ARBA00007663"/>
    </source>
</evidence>
<keyword evidence="9" id="KW-0067">ATP-binding</keyword>
<dbReference type="EMBL" id="CP128400">
    <property type="protein sequence ID" value="WJW69246.1"/>
    <property type="molecule type" value="Genomic_DNA"/>
</dbReference>
<dbReference type="GO" id="GO:0006450">
    <property type="term" value="P:regulation of translational fidelity"/>
    <property type="evidence" value="ECO:0007669"/>
    <property type="project" value="TreeGrafter"/>
</dbReference>
<evidence type="ECO:0000313" key="15">
    <source>
        <dbReference type="Proteomes" id="UP000521676"/>
    </source>
</evidence>
<keyword evidence="5" id="KW-0808">Transferase</keyword>
<dbReference type="GO" id="GO:0005524">
    <property type="term" value="F:ATP binding"/>
    <property type="evidence" value="ECO:0007669"/>
    <property type="project" value="UniProtKB-KW"/>
</dbReference>
<evidence type="ECO:0000313" key="14">
    <source>
        <dbReference type="EMBL" id="WJW69246.1"/>
    </source>
</evidence>
<dbReference type="PANTHER" id="PTHR17490">
    <property type="entry name" value="SUA5"/>
    <property type="match status" value="1"/>
</dbReference>
<dbReference type="GO" id="GO:0061710">
    <property type="term" value="F:L-threonylcarbamoyladenylate synthase"/>
    <property type="evidence" value="ECO:0007669"/>
    <property type="project" value="UniProtKB-EC"/>
</dbReference>
<keyword evidence="8" id="KW-0547">Nucleotide-binding</keyword>
<dbReference type="SUPFAM" id="SSF55821">
    <property type="entry name" value="YrdC/RibB"/>
    <property type="match status" value="1"/>
</dbReference>
<dbReference type="Proteomes" id="UP000521676">
    <property type="component" value="Unassembled WGS sequence"/>
</dbReference>
<dbReference type="InterPro" id="IPR006070">
    <property type="entry name" value="Sua5-like_dom"/>
</dbReference>
<evidence type="ECO:0000256" key="9">
    <source>
        <dbReference type="ARBA" id="ARBA00022840"/>
    </source>
</evidence>
<dbReference type="GO" id="GO:0003725">
    <property type="term" value="F:double-stranded RNA binding"/>
    <property type="evidence" value="ECO:0007669"/>
    <property type="project" value="InterPro"/>
</dbReference>
<dbReference type="Proteomes" id="UP001431572">
    <property type="component" value="Chromosome 2"/>
</dbReference>
<dbReference type="PANTHER" id="PTHR17490:SF16">
    <property type="entry name" value="THREONYLCARBAMOYL-AMP SYNTHASE"/>
    <property type="match status" value="1"/>
</dbReference>